<gene>
    <name evidence="2" type="ORF">DEBURN_LOCUS2077</name>
</gene>
<reference evidence="2" key="1">
    <citation type="submission" date="2021-06" db="EMBL/GenBank/DDBJ databases">
        <authorList>
            <person name="Kallberg Y."/>
            <person name="Tangrot J."/>
            <person name="Rosling A."/>
        </authorList>
    </citation>
    <scope>NUCLEOTIDE SEQUENCE</scope>
    <source>
        <strain evidence="2">AZ414A</strain>
    </source>
</reference>
<dbReference type="EMBL" id="CAJVPK010000107">
    <property type="protein sequence ID" value="CAG8450166.1"/>
    <property type="molecule type" value="Genomic_DNA"/>
</dbReference>
<comment type="caution">
    <text evidence="2">The sequence shown here is derived from an EMBL/GenBank/DDBJ whole genome shotgun (WGS) entry which is preliminary data.</text>
</comment>
<protein>
    <submittedName>
        <fullName evidence="2">3391_t:CDS:1</fullName>
    </submittedName>
</protein>
<feature type="chain" id="PRO_5040276681" evidence="1">
    <location>
        <begin position="26"/>
        <end position="141"/>
    </location>
</feature>
<proteinExistence type="predicted"/>
<keyword evidence="1" id="KW-0732">Signal</keyword>
<sequence length="141" mass="15704">MSYSNSKYIIALLIVCLLVNTFVDSVAIPQGLKERSDTFKYLCGGFKFVCPTEGTKIKNGETIEFKWTKDKDVELYRVDDVELFTQNGLVKVLWSEGANFTGNSCSKKVKISVPFGTKLPAIFLFRSWGSTKNGPQLAISS</sequence>
<accession>A0A9N8VG69</accession>
<dbReference type="AlphaFoldDB" id="A0A9N8VG69"/>
<name>A0A9N8VG69_9GLOM</name>
<evidence type="ECO:0000313" key="3">
    <source>
        <dbReference type="Proteomes" id="UP000789706"/>
    </source>
</evidence>
<evidence type="ECO:0000256" key="1">
    <source>
        <dbReference type="SAM" id="SignalP"/>
    </source>
</evidence>
<evidence type="ECO:0000313" key="2">
    <source>
        <dbReference type="EMBL" id="CAG8450166.1"/>
    </source>
</evidence>
<dbReference type="OrthoDB" id="2305668at2759"/>
<keyword evidence="3" id="KW-1185">Reference proteome</keyword>
<dbReference type="Proteomes" id="UP000789706">
    <property type="component" value="Unassembled WGS sequence"/>
</dbReference>
<organism evidence="2 3">
    <name type="scientific">Diversispora eburnea</name>
    <dbReference type="NCBI Taxonomy" id="1213867"/>
    <lineage>
        <taxon>Eukaryota</taxon>
        <taxon>Fungi</taxon>
        <taxon>Fungi incertae sedis</taxon>
        <taxon>Mucoromycota</taxon>
        <taxon>Glomeromycotina</taxon>
        <taxon>Glomeromycetes</taxon>
        <taxon>Diversisporales</taxon>
        <taxon>Diversisporaceae</taxon>
        <taxon>Diversispora</taxon>
    </lineage>
</organism>
<feature type="signal peptide" evidence="1">
    <location>
        <begin position="1"/>
        <end position="25"/>
    </location>
</feature>